<protein>
    <submittedName>
        <fullName evidence="4">Isobutyryl-CoA mutase</fullName>
    </submittedName>
</protein>
<feature type="domain" description="Methylmalonyl-CoA mutase alpha/beta chain catalytic" evidence="3">
    <location>
        <begin position="31"/>
        <end position="542"/>
    </location>
</feature>
<dbReference type="GO" id="GO:0004494">
    <property type="term" value="F:methylmalonyl-CoA mutase activity"/>
    <property type="evidence" value="ECO:0007669"/>
    <property type="project" value="InterPro"/>
</dbReference>
<accession>E8MZW8</accession>
<dbReference type="RefSeq" id="WP_013558700.1">
    <property type="nucleotide sequence ID" value="NC_014960.1"/>
</dbReference>
<dbReference type="InterPro" id="IPR016176">
    <property type="entry name" value="Cbl-dep_enz_cat"/>
</dbReference>
<dbReference type="GO" id="GO:0031419">
    <property type="term" value="F:cobalamin binding"/>
    <property type="evidence" value="ECO:0007669"/>
    <property type="project" value="InterPro"/>
</dbReference>
<evidence type="ECO:0000256" key="2">
    <source>
        <dbReference type="SAM" id="Coils"/>
    </source>
</evidence>
<dbReference type="Gene3D" id="3.20.20.240">
    <property type="entry name" value="Methylmalonyl-CoA mutase"/>
    <property type="match status" value="1"/>
</dbReference>
<evidence type="ECO:0000313" key="4">
    <source>
        <dbReference type="EMBL" id="BAJ62303.1"/>
    </source>
</evidence>
<organism evidence="4 5">
    <name type="scientific">Anaerolinea thermophila (strain DSM 14523 / JCM 11388 / NBRC 100420 / UNI-1)</name>
    <dbReference type="NCBI Taxonomy" id="926569"/>
    <lineage>
        <taxon>Bacteria</taxon>
        <taxon>Bacillati</taxon>
        <taxon>Chloroflexota</taxon>
        <taxon>Anaerolineae</taxon>
        <taxon>Anaerolineales</taxon>
        <taxon>Anaerolineaceae</taxon>
        <taxon>Anaerolinea</taxon>
    </lineage>
</organism>
<dbReference type="InterPro" id="IPR006098">
    <property type="entry name" value="MMCoA_mutase_a_cat"/>
</dbReference>
<reference evidence="4 5" key="1">
    <citation type="submission" date="2010-12" db="EMBL/GenBank/DDBJ databases">
        <title>Whole genome sequence of Anaerolinea thermophila UNI-1.</title>
        <authorList>
            <person name="Narita-Yamada S."/>
            <person name="Kishi E."/>
            <person name="Watanabe Y."/>
            <person name="Takasaki K."/>
            <person name="Ankai A."/>
            <person name="Oguchi A."/>
            <person name="Fukui S."/>
            <person name="Takahashi M."/>
            <person name="Yashiro I."/>
            <person name="Hosoyama A."/>
            <person name="Sekiguchi Y."/>
            <person name="Hanada S."/>
            <person name="Fujita N."/>
        </authorList>
    </citation>
    <scope>NUCLEOTIDE SEQUENCE [LARGE SCALE GENOMIC DNA]</scope>
    <source>
        <strain evidence="5">DSM 14523 / JCM 11388 / NBRC 100420 / UNI-1</strain>
    </source>
</reference>
<evidence type="ECO:0000256" key="1">
    <source>
        <dbReference type="ARBA" id="ARBA00023235"/>
    </source>
</evidence>
<dbReference type="InterPro" id="IPR006099">
    <property type="entry name" value="MeMalonylCoA_mutase_a/b_cat"/>
</dbReference>
<keyword evidence="1" id="KW-0413">Isomerase</keyword>
<feature type="coiled-coil region" evidence="2">
    <location>
        <begin position="488"/>
        <end position="515"/>
    </location>
</feature>
<dbReference type="HOGENOM" id="CLU_009523_5_1_0"/>
<dbReference type="InParanoid" id="E8MZW8"/>
<dbReference type="NCBIfam" id="TIGR00641">
    <property type="entry name" value="acid_CoA_mut_N"/>
    <property type="match status" value="1"/>
</dbReference>
<dbReference type="AlphaFoldDB" id="E8MZW8"/>
<dbReference type="OrthoDB" id="9762378at2"/>
<sequence>MTIQEELQRWEDKVLKPLLSKYPERKPEFTTSSGIPLPRLLTEKPVDYLKDLGFPGSYPFTRGIQPTMYRGRFWTMRQYAGFATAEESNRRYRYLLEQGQTGLSVAFDLPTQIGYDADDPMASGEVGKVGVSISSLEDMETLFQGIPLERVSTSMTINAPAAILLAMYIAVAKKQGVDPAKLRGTIQNDILKEYVARGTYIFPPAPSMRLITDIFAYCAKHVPYWNTISISGYHIREAGANAVQEVAFTLANAVAYVNAALQAGLQVDEFAPQLSFFFNAHNNFLEEIAKFRAARRLWAEIMRERFQAQDPRSWMLRFHTQTAGSTLTAQQPENNIVRVTIQALAAVLGGTQSLHTNSMDEALWLPTEKSVRVALRTQQIIAYESGVADTIDPLGGAYVIEYLTDEIVNRAREYLKKIDEMGGAQRAIETGYMQSEIQRSAYEYQRAVEKKEQIVVGVNAFQTEENLTLERLKVDPAIEAAQRERLAALRTRRDNQKVQELLTRLEQAARTSENLMPLFIESVENYATLGEIVGVLRRVWGEYVPPAWL</sequence>
<dbReference type="STRING" id="926569.ANT_02690"/>
<dbReference type="EMBL" id="AP012029">
    <property type="protein sequence ID" value="BAJ62303.1"/>
    <property type="molecule type" value="Genomic_DNA"/>
</dbReference>
<dbReference type="PANTHER" id="PTHR48101">
    <property type="entry name" value="METHYLMALONYL-COA MUTASE, MITOCHONDRIAL-RELATED"/>
    <property type="match status" value="1"/>
</dbReference>
<dbReference type="PANTHER" id="PTHR48101:SF1">
    <property type="entry name" value="METHYLMALONYL-COA MUTASE, LARGE SUBUNIT"/>
    <property type="match status" value="1"/>
</dbReference>
<proteinExistence type="predicted"/>
<evidence type="ECO:0000313" key="5">
    <source>
        <dbReference type="Proteomes" id="UP000008922"/>
    </source>
</evidence>
<dbReference type="CDD" id="cd03680">
    <property type="entry name" value="MM_CoA_mutase_ICM_like"/>
    <property type="match status" value="1"/>
</dbReference>
<keyword evidence="2" id="KW-0175">Coiled coil</keyword>
<dbReference type="SUPFAM" id="SSF51703">
    <property type="entry name" value="Cobalamin (vitamin B12)-dependent enzymes"/>
    <property type="match status" value="1"/>
</dbReference>
<dbReference type="eggNOG" id="COG1884">
    <property type="taxonomic scope" value="Bacteria"/>
</dbReference>
<evidence type="ECO:0000259" key="3">
    <source>
        <dbReference type="Pfam" id="PF01642"/>
    </source>
</evidence>
<gene>
    <name evidence="4" type="ordered locus">ANT_02690</name>
</gene>
<dbReference type="Proteomes" id="UP000008922">
    <property type="component" value="Chromosome"/>
</dbReference>
<dbReference type="Pfam" id="PF01642">
    <property type="entry name" value="MM_CoA_mutase"/>
    <property type="match status" value="1"/>
</dbReference>
<dbReference type="KEGG" id="atm:ANT_02690"/>
<keyword evidence="5" id="KW-1185">Reference proteome</keyword>
<name>E8MZW8_ANATU</name>